<sequence>MRAADEDRFREFARGNAVMLRRYGYLLCGDWHLAEDLVQTTLYKMYGAWPRIRGTDRPMSYARRTLTRCWLDERRRPWRRSEHHTDALPEVADETADPSRHPAGLRPELATALAALAPRQRAVLVLRYFCDLPVADAARELRCSEGTVRSQTARALQTLRGVYPAESGFLAESELQ</sequence>
<gene>
    <name evidence="8" type="ORF">ABJI51_20945</name>
    <name evidence="9" type="ORF">ABJI51_25835</name>
</gene>
<dbReference type="RefSeq" id="WP_348952861.1">
    <property type="nucleotide sequence ID" value="NZ_JBDZYD010000007.1"/>
</dbReference>
<dbReference type="Gene3D" id="1.10.10.10">
    <property type="entry name" value="Winged helix-like DNA-binding domain superfamily/Winged helix DNA-binding domain"/>
    <property type="match status" value="1"/>
</dbReference>
<keyword evidence="10" id="KW-1185">Reference proteome</keyword>
<dbReference type="InterPro" id="IPR014284">
    <property type="entry name" value="RNA_pol_sigma-70_dom"/>
</dbReference>
<comment type="similarity">
    <text evidence="1">Belongs to the sigma-70 factor family. ECF subfamily.</text>
</comment>
<dbReference type="SUPFAM" id="SSF88946">
    <property type="entry name" value="Sigma2 domain of RNA polymerase sigma factors"/>
    <property type="match status" value="1"/>
</dbReference>
<dbReference type="SUPFAM" id="SSF88659">
    <property type="entry name" value="Sigma3 and sigma4 domains of RNA polymerase sigma factors"/>
    <property type="match status" value="1"/>
</dbReference>
<protein>
    <submittedName>
        <fullName evidence="8">SigE family RNA polymerase sigma factor</fullName>
    </submittedName>
</protein>
<dbReference type="InterPro" id="IPR039425">
    <property type="entry name" value="RNA_pol_sigma-70-like"/>
</dbReference>
<keyword evidence="3" id="KW-0731">Sigma factor</keyword>
<keyword evidence="2" id="KW-0805">Transcription regulation</keyword>
<dbReference type="InterPro" id="IPR007627">
    <property type="entry name" value="RNA_pol_sigma70_r2"/>
</dbReference>
<name>A0ABV0LHB7_9PSEU</name>
<dbReference type="InterPro" id="IPR013324">
    <property type="entry name" value="RNA_pol_sigma_r3/r4-like"/>
</dbReference>
<dbReference type="InterPro" id="IPR014325">
    <property type="entry name" value="RNA_pol_sigma-E_actinobac"/>
</dbReference>
<reference evidence="8 10" key="1">
    <citation type="submission" date="2024-05" db="EMBL/GenBank/DDBJ databases">
        <authorList>
            <person name="Zhao H."/>
            <person name="Xu Y."/>
            <person name="Lin S."/>
            <person name="Spain J.C."/>
            <person name="Zhou N.-Y."/>
        </authorList>
    </citation>
    <scope>NUCLEOTIDE SEQUENCE [LARGE SCALE GENOMIC DNA]</scope>
    <source>
        <strain evidence="8 10">NEAU-NG30</strain>
    </source>
</reference>
<comment type="caution">
    <text evidence="8">The sequence shown here is derived from an EMBL/GenBank/DDBJ whole genome shotgun (WGS) entry which is preliminary data.</text>
</comment>
<keyword evidence="5" id="KW-0804">Transcription</keyword>
<feature type="domain" description="RNA polymerase sigma-70 region 2" evidence="6">
    <location>
        <begin position="17"/>
        <end position="79"/>
    </location>
</feature>
<dbReference type="InterPro" id="IPR013325">
    <property type="entry name" value="RNA_pol_sigma_r2"/>
</dbReference>
<dbReference type="Pfam" id="PF04542">
    <property type="entry name" value="Sigma70_r2"/>
    <property type="match status" value="1"/>
</dbReference>
<dbReference type="PANTHER" id="PTHR43133:SF50">
    <property type="entry name" value="ECF RNA POLYMERASE SIGMA FACTOR SIGM"/>
    <property type="match status" value="1"/>
</dbReference>
<proteinExistence type="inferred from homology"/>
<evidence type="ECO:0000256" key="2">
    <source>
        <dbReference type="ARBA" id="ARBA00023015"/>
    </source>
</evidence>
<feature type="domain" description="RNA polymerase sigma factor 70 region 4 type 2" evidence="7">
    <location>
        <begin position="108"/>
        <end position="159"/>
    </location>
</feature>
<evidence type="ECO:0000256" key="1">
    <source>
        <dbReference type="ARBA" id="ARBA00010641"/>
    </source>
</evidence>
<evidence type="ECO:0000259" key="7">
    <source>
        <dbReference type="Pfam" id="PF08281"/>
    </source>
</evidence>
<dbReference type="EMBL" id="JBDZYD010000007">
    <property type="protein sequence ID" value="MEQ0561561.1"/>
    <property type="molecule type" value="Genomic_DNA"/>
</dbReference>
<evidence type="ECO:0000313" key="10">
    <source>
        <dbReference type="Proteomes" id="UP001440984"/>
    </source>
</evidence>
<evidence type="ECO:0000256" key="3">
    <source>
        <dbReference type="ARBA" id="ARBA00023082"/>
    </source>
</evidence>
<dbReference type="Proteomes" id="UP001440984">
    <property type="component" value="Unassembled WGS sequence"/>
</dbReference>
<evidence type="ECO:0000256" key="4">
    <source>
        <dbReference type="ARBA" id="ARBA00023125"/>
    </source>
</evidence>
<dbReference type="NCBIfam" id="TIGR02983">
    <property type="entry name" value="SigE-fam_strep"/>
    <property type="match status" value="1"/>
</dbReference>
<dbReference type="Gene3D" id="1.10.1740.10">
    <property type="match status" value="1"/>
</dbReference>
<evidence type="ECO:0000313" key="8">
    <source>
        <dbReference type="EMBL" id="MEQ0561561.1"/>
    </source>
</evidence>
<dbReference type="Pfam" id="PF08281">
    <property type="entry name" value="Sigma70_r4_2"/>
    <property type="match status" value="1"/>
</dbReference>
<accession>A0ABV0LHB7</accession>
<dbReference type="PANTHER" id="PTHR43133">
    <property type="entry name" value="RNA POLYMERASE ECF-TYPE SIGMA FACTO"/>
    <property type="match status" value="1"/>
</dbReference>
<evidence type="ECO:0000259" key="6">
    <source>
        <dbReference type="Pfam" id="PF04542"/>
    </source>
</evidence>
<organism evidence="8 10">
    <name type="scientific">Amycolatopsis melonis</name>
    <dbReference type="NCBI Taxonomy" id="3156488"/>
    <lineage>
        <taxon>Bacteria</taxon>
        <taxon>Bacillati</taxon>
        <taxon>Actinomycetota</taxon>
        <taxon>Actinomycetes</taxon>
        <taxon>Pseudonocardiales</taxon>
        <taxon>Pseudonocardiaceae</taxon>
        <taxon>Amycolatopsis</taxon>
    </lineage>
</organism>
<dbReference type="EMBL" id="JBDZYD010000010">
    <property type="protein sequence ID" value="MEQ0562515.1"/>
    <property type="molecule type" value="Genomic_DNA"/>
</dbReference>
<dbReference type="InterPro" id="IPR036388">
    <property type="entry name" value="WH-like_DNA-bd_sf"/>
</dbReference>
<dbReference type="NCBIfam" id="TIGR02937">
    <property type="entry name" value="sigma70-ECF"/>
    <property type="match status" value="1"/>
</dbReference>
<dbReference type="CDD" id="cd06171">
    <property type="entry name" value="Sigma70_r4"/>
    <property type="match status" value="1"/>
</dbReference>
<keyword evidence="4" id="KW-0238">DNA-binding</keyword>
<evidence type="ECO:0000313" key="9">
    <source>
        <dbReference type="EMBL" id="MEQ0562515.1"/>
    </source>
</evidence>
<evidence type="ECO:0000256" key="5">
    <source>
        <dbReference type="ARBA" id="ARBA00023163"/>
    </source>
</evidence>
<dbReference type="InterPro" id="IPR013249">
    <property type="entry name" value="RNA_pol_sigma70_r4_t2"/>
</dbReference>